<reference evidence="2" key="1">
    <citation type="journal article" date="2023" name="Front. Plant Sci.">
        <title>Chromosomal-level genome assembly of Melastoma candidum provides insights into trichome evolution.</title>
        <authorList>
            <person name="Zhong Y."/>
            <person name="Wu W."/>
            <person name="Sun C."/>
            <person name="Zou P."/>
            <person name="Liu Y."/>
            <person name="Dai S."/>
            <person name="Zhou R."/>
        </authorList>
    </citation>
    <scope>NUCLEOTIDE SEQUENCE [LARGE SCALE GENOMIC DNA]</scope>
</reference>
<evidence type="ECO:0000313" key="1">
    <source>
        <dbReference type="EMBL" id="KAI4313005.1"/>
    </source>
</evidence>
<dbReference type="EMBL" id="CM042890">
    <property type="protein sequence ID" value="KAI4313005.1"/>
    <property type="molecule type" value="Genomic_DNA"/>
</dbReference>
<dbReference type="Proteomes" id="UP001057402">
    <property type="component" value="Chromosome 11"/>
</dbReference>
<sequence>MSSCTVKKIAIDDFVQAREQLDLVEIPVPEPRESSSSRGPAFFEFNENLLRHGKWSSCFYDGSGADSEYRLKEEVQAKLGKNDAECEVFREDLAMNDEIQELPGKHLFHPPCMNPWLDEHNSCQICQNELLTDDHADKSWTEWEKEAEEERKDAADAVHGWSHIPLQLPYNKFMSSEEP</sequence>
<evidence type="ECO:0000313" key="2">
    <source>
        <dbReference type="Proteomes" id="UP001057402"/>
    </source>
</evidence>
<comment type="caution">
    <text evidence="1">The sequence shown here is derived from an EMBL/GenBank/DDBJ whole genome shotgun (WGS) entry which is preliminary data.</text>
</comment>
<proteinExistence type="predicted"/>
<protein>
    <submittedName>
        <fullName evidence="1">Uncharacterized protein</fullName>
    </submittedName>
</protein>
<keyword evidence="2" id="KW-1185">Reference proteome</keyword>
<name>A0ACB9LNR2_9MYRT</name>
<accession>A0ACB9LNR2</accession>
<organism evidence="1 2">
    <name type="scientific">Melastoma candidum</name>
    <dbReference type="NCBI Taxonomy" id="119954"/>
    <lineage>
        <taxon>Eukaryota</taxon>
        <taxon>Viridiplantae</taxon>
        <taxon>Streptophyta</taxon>
        <taxon>Embryophyta</taxon>
        <taxon>Tracheophyta</taxon>
        <taxon>Spermatophyta</taxon>
        <taxon>Magnoliopsida</taxon>
        <taxon>eudicotyledons</taxon>
        <taxon>Gunneridae</taxon>
        <taxon>Pentapetalae</taxon>
        <taxon>rosids</taxon>
        <taxon>malvids</taxon>
        <taxon>Myrtales</taxon>
        <taxon>Melastomataceae</taxon>
        <taxon>Melastomatoideae</taxon>
        <taxon>Melastomateae</taxon>
        <taxon>Melastoma</taxon>
    </lineage>
</organism>
<gene>
    <name evidence="1" type="ORF">MLD38_037787</name>
</gene>